<dbReference type="AlphaFoldDB" id="A0A1F5NDT8"/>
<dbReference type="EMBL" id="MFEG01000024">
    <property type="protein sequence ID" value="OGE75816.1"/>
    <property type="molecule type" value="Genomic_DNA"/>
</dbReference>
<reference evidence="2 3" key="1">
    <citation type="journal article" date="2016" name="Nat. Commun.">
        <title>Thousands of microbial genomes shed light on interconnected biogeochemical processes in an aquifer system.</title>
        <authorList>
            <person name="Anantharaman K."/>
            <person name="Brown C.T."/>
            <person name="Hug L.A."/>
            <person name="Sharon I."/>
            <person name="Castelle C.J."/>
            <person name="Probst A.J."/>
            <person name="Thomas B.C."/>
            <person name="Singh A."/>
            <person name="Wilkins M.J."/>
            <person name="Karaoz U."/>
            <person name="Brodie E.L."/>
            <person name="Williams K.H."/>
            <person name="Hubbard S.S."/>
            <person name="Banfield J.F."/>
        </authorList>
    </citation>
    <scope>NUCLEOTIDE SEQUENCE [LARGE SCALE GENOMIC DNA]</scope>
</reference>
<organism evidence="2 3">
    <name type="scientific">Candidatus Doudnabacteria bacterium RIFCSPHIGHO2_01_52_17</name>
    <dbReference type="NCBI Taxonomy" id="1817820"/>
    <lineage>
        <taxon>Bacteria</taxon>
        <taxon>Candidatus Doudnaibacteriota</taxon>
    </lineage>
</organism>
<dbReference type="Proteomes" id="UP000176547">
    <property type="component" value="Unassembled WGS sequence"/>
</dbReference>
<evidence type="ECO:0000313" key="3">
    <source>
        <dbReference type="Proteomes" id="UP000176547"/>
    </source>
</evidence>
<keyword evidence="1" id="KW-0812">Transmembrane</keyword>
<keyword evidence="1" id="KW-1133">Transmembrane helix</keyword>
<accession>A0A1F5NDT8</accession>
<keyword evidence="1" id="KW-0472">Membrane</keyword>
<sequence>MNRYWIILMAVVVAALTVFFIAASNVTPRTFEARILAIEPRTAREYDCERPGDFYSDLAYLELKLDRSVDIQVNDSNETIQTDELIVTLPPRYSGDERVNFAELIRKQADSHVLWEYQVYMTPRCVDTGDGNPARLSQLFKLVPR</sequence>
<protein>
    <submittedName>
        <fullName evidence="2">Uncharacterized protein</fullName>
    </submittedName>
</protein>
<gene>
    <name evidence="2" type="ORF">A3K06_03410</name>
</gene>
<comment type="caution">
    <text evidence="2">The sequence shown here is derived from an EMBL/GenBank/DDBJ whole genome shotgun (WGS) entry which is preliminary data.</text>
</comment>
<evidence type="ECO:0000313" key="2">
    <source>
        <dbReference type="EMBL" id="OGE75816.1"/>
    </source>
</evidence>
<proteinExistence type="predicted"/>
<feature type="transmembrane region" description="Helical" evidence="1">
    <location>
        <begin position="6"/>
        <end position="26"/>
    </location>
</feature>
<evidence type="ECO:0000256" key="1">
    <source>
        <dbReference type="SAM" id="Phobius"/>
    </source>
</evidence>
<name>A0A1F5NDT8_9BACT</name>